<dbReference type="AlphaFoldDB" id="A0A0D2C582"/>
<dbReference type="RefSeq" id="XP_016245836.1">
    <property type="nucleotide sequence ID" value="XM_016395980.1"/>
</dbReference>
<dbReference type="Proteomes" id="UP000054466">
    <property type="component" value="Unassembled WGS sequence"/>
</dbReference>
<name>A0A0D2C582_9EURO</name>
<sequence>MENSPSSAEEQPYDRVKAFLRNFRRTLKTSSFWIDGDQIFRFPSLSKDDWRKINYHVCVFYPIDEPDPYRQLRFSYQTSTSILTIRFQYSDLRQGMIEFLYNRFMLATGWPYMKIGRYQHRDVYHGEAAGSFIGADLLIRENYPLYQNELNKQIKMAIHVGCSDTYDELLENVRPWLTGFQPKPVVYVMLVKITEEPEYHCPLGDISDEEFERRGLKTADAIFAQDFVKEGKYGPVSYQGDRWTGEIKEIFWEIWKLNPETREPELVSGREFIIPEGNPQLRLHDFLSPSYASEQLSPDWEFYRTGLRFQIVDLAQRRYRVWQILREKKKMGATAE</sequence>
<dbReference type="EMBL" id="KN847044">
    <property type="protein sequence ID" value="KIW25620.1"/>
    <property type="molecule type" value="Genomic_DNA"/>
</dbReference>
<reference evidence="1 2" key="1">
    <citation type="submission" date="2015-01" db="EMBL/GenBank/DDBJ databases">
        <title>The Genome Sequence of Cladophialophora immunda CBS83496.</title>
        <authorList>
            <consortium name="The Broad Institute Genomics Platform"/>
            <person name="Cuomo C."/>
            <person name="de Hoog S."/>
            <person name="Gorbushina A."/>
            <person name="Stielow B."/>
            <person name="Teixiera M."/>
            <person name="Abouelleil A."/>
            <person name="Chapman S.B."/>
            <person name="Priest M."/>
            <person name="Young S.K."/>
            <person name="Wortman J."/>
            <person name="Nusbaum C."/>
            <person name="Birren B."/>
        </authorList>
    </citation>
    <scope>NUCLEOTIDE SEQUENCE [LARGE SCALE GENOMIC DNA]</scope>
    <source>
        <strain evidence="1 2">CBS 83496</strain>
    </source>
</reference>
<gene>
    <name evidence="1" type="ORF">PV07_08786</name>
</gene>
<proteinExistence type="predicted"/>
<keyword evidence="2" id="KW-1185">Reference proteome</keyword>
<evidence type="ECO:0000313" key="1">
    <source>
        <dbReference type="EMBL" id="KIW25620.1"/>
    </source>
</evidence>
<accession>A0A0D2C582</accession>
<dbReference type="GeneID" id="27347980"/>
<evidence type="ECO:0000313" key="2">
    <source>
        <dbReference type="Proteomes" id="UP000054466"/>
    </source>
</evidence>
<dbReference type="OrthoDB" id="76567at2759"/>
<dbReference type="VEuPathDB" id="FungiDB:PV07_08786"/>
<dbReference type="HOGENOM" id="CLU_049050_0_0_1"/>
<organism evidence="1 2">
    <name type="scientific">Cladophialophora immunda</name>
    <dbReference type="NCBI Taxonomy" id="569365"/>
    <lineage>
        <taxon>Eukaryota</taxon>
        <taxon>Fungi</taxon>
        <taxon>Dikarya</taxon>
        <taxon>Ascomycota</taxon>
        <taxon>Pezizomycotina</taxon>
        <taxon>Eurotiomycetes</taxon>
        <taxon>Chaetothyriomycetidae</taxon>
        <taxon>Chaetothyriales</taxon>
        <taxon>Herpotrichiellaceae</taxon>
        <taxon>Cladophialophora</taxon>
    </lineage>
</organism>
<protein>
    <submittedName>
        <fullName evidence="1">Uncharacterized protein</fullName>
    </submittedName>
</protein>